<accession>A0ABQ1LH40</accession>
<gene>
    <name evidence="1" type="ORF">GCM10011400_08610</name>
</gene>
<reference evidence="2" key="1">
    <citation type="journal article" date="2019" name="Int. J. Syst. Evol. Microbiol.">
        <title>The Global Catalogue of Microorganisms (GCM) 10K type strain sequencing project: providing services to taxonomists for standard genome sequencing and annotation.</title>
        <authorList>
            <consortium name="The Broad Institute Genomics Platform"/>
            <consortium name="The Broad Institute Genome Sequencing Center for Infectious Disease"/>
            <person name="Wu L."/>
            <person name="Ma J."/>
        </authorList>
    </citation>
    <scope>NUCLEOTIDE SEQUENCE [LARGE SCALE GENOMIC DNA]</scope>
    <source>
        <strain evidence="2">CGMCC 1.15103</strain>
    </source>
</reference>
<evidence type="ECO:0000313" key="2">
    <source>
        <dbReference type="Proteomes" id="UP000602004"/>
    </source>
</evidence>
<dbReference type="Proteomes" id="UP000602004">
    <property type="component" value="Unassembled WGS sequence"/>
</dbReference>
<evidence type="ECO:0008006" key="3">
    <source>
        <dbReference type="Google" id="ProtNLM"/>
    </source>
</evidence>
<keyword evidence="2" id="KW-1185">Reference proteome</keyword>
<name>A0ABQ1LH40_9BURK</name>
<proteinExistence type="predicted"/>
<organism evidence="1 2">
    <name type="scientific">Paraburkholderia caffeinilytica</name>
    <dbReference type="NCBI Taxonomy" id="1761016"/>
    <lineage>
        <taxon>Bacteria</taxon>
        <taxon>Pseudomonadati</taxon>
        <taxon>Pseudomonadota</taxon>
        <taxon>Betaproteobacteria</taxon>
        <taxon>Burkholderiales</taxon>
        <taxon>Burkholderiaceae</taxon>
        <taxon>Paraburkholderia</taxon>
    </lineage>
</organism>
<dbReference type="EMBL" id="BMHL01000001">
    <property type="protein sequence ID" value="GGC24517.1"/>
    <property type="molecule type" value="Genomic_DNA"/>
</dbReference>
<sequence>MSRYEMYSRTPFFECEILTPRASEDQQIVIDSVFWGAPESVAGFQAVDYAVVLDTNVFNFIRQKPDSESVQLLLQFAQRNRLTIDPGFALIEQRLRHGNPDRALEQYRSTLKADFGIGISDVNINRLISTLESLKPNLEYNVALLRDYLPLIKEIWNSTRPFEDQVKTLSECIISEELPRFTFAYLFAATAFFVKHNPDLFDAKVAAKIQSDMAISPKAEKEAGRLWNVAHDLALFAYCIETTLQEGSTSLHISTIASADVSFPVFCRNIKAAIIQHEFDPETGRYMRLGHFGLTPLGEMDKACQSYVMQLLPRPELASAQIKTQRRARLAALARRLESSASQP</sequence>
<evidence type="ECO:0000313" key="1">
    <source>
        <dbReference type="EMBL" id="GGC24517.1"/>
    </source>
</evidence>
<dbReference type="RefSeq" id="WP_115780130.1">
    <property type="nucleotide sequence ID" value="NZ_BMHL01000001.1"/>
</dbReference>
<protein>
    <recommendedName>
        <fullName evidence="3">DUF4935 domain-containing protein</fullName>
    </recommendedName>
</protein>
<comment type="caution">
    <text evidence="1">The sequence shown here is derived from an EMBL/GenBank/DDBJ whole genome shotgun (WGS) entry which is preliminary data.</text>
</comment>